<dbReference type="Gene3D" id="3.40.50.2000">
    <property type="entry name" value="Glycogen Phosphorylase B"/>
    <property type="match status" value="2"/>
</dbReference>
<dbReference type="InterPro" id="IPR002213">
    <property type="entry name" value="UDP_glucos_trans"/>
</dbReference>
<dbReference type="PROSITE" id="PS00375">
    <property type="entry name" value="UDPGT"/>
    <property type="match status" value="1"/>
</dbReference>
<gene>
    <name evidence="6" type="ORF">CLUMA_CG010909</name>
</gene>
<feature type="transmembrane region" description="Helical" evidence="5">
    <location>
        <begin position="479"/>
        <end position="498"/>
    </location>
</feature>
<keyword evidence="2 4" id="KW-0328">Glycosyltransferase</keyword>
<dbReference type="EC" id="2.4.1.17" evidence="5"/>
<dbReference type="FunFam" id="3.40.50.2000:FF:000050">
    <property type="entry name" value="UDP-glucuronosyltransferase"/>
    <property type="match status" value="1"/>
</dbReference>
<evidence type="ECO:0000256" key="1">
    <source>
        <dbReference type="ARBA" id="ARBA00009995"/>
    </source>
</evidence>
<sequence length="517" mass="60772">MLQRLLAIIVGIFLMSSINSSSAANILAIFPTPSISHQVVFRAITDELENRGHTLTIVSTDPERLGRRHPNTTEIDMHFTYEFYKREFNFVKVKEAKLDELGMIDSWYPLIEPMYSEQFEHPEIQKLIQSRGKVKYDAVIVEFMFFYPWYAMAEWFDAPLIGMTSFDTFTENHESFGNFANPIAHPEIYFPFIENLTFKQRYLSLRYYFWYNYYYTPKFQKIVEKLINRYLPGTTTSLVELRNKAELLMTNTHPALGFIRPIVPTTIQLGFLHIKPPKPITDLTIRNYLDNSDKPIIYMSLGSNVRSSEVNQKFVNIFLNVFKFLPYNILWKWETDDMKNKPNNVFIHKWLPQADLLAHPNIKLFIMQGGQQSLEEAIDRGIPLIVIPFLGDQSANAQRVEKLKIGLHLDLHSLNEKILKETIDEVISGDYRKNILNLRDIVHDQPMKPVDKAVWWIEYFIRHKGMEHLNYTGKNVPFYQLYMLDFLAITLLGSFLMFKIISKMLKIVFSYRKNKLE</sequence>
<evidence type="ECO:0000313" key="7">
    <source>
        <dbReference type="Proteomes" id="UP000183832"/>
    </source>
</evidence>
<feature type="chain" id="PRO_5011829147" description="UDP-glucuronosyltransferase" evidence="5">
    <location>
        <begin position="24"/>
        <end position="517"/>
    </location>
</feature>
<dbReference type="PANTHER" id="PTHR48043:SF145">
    <property type="entry name" value="FI06409P-RELATED"/>
    <property type="match status" value="1"/>
</dbReference>
<keyword evidence="3 4" id="KW-0808">Transferase</keyword>
<evidence type="ECO:0000313" key="6">
    <source>
        <dbReference type="EMBL" id="CRK97520.1"/>
    </source>
</evidence>
<comment type="similarity">
    <text evidence="1 4">Belongs to the UDP-glycosyltransferase family.</text>
</comment>
<dbReference type="CDD" id="cd03784">
    <property type="entry name" value="GT1_Gtf-like"/>
    <property type="match status" value="1"/>
</dbReference>
<evidence type="ECO:0000256" key="5">
    <source>
        <dbReference type="RuleBase" id="RU362059"/>
    </source>
</evidence>
<comment type="catalytic activity">
    <reaction evidence="5">
        <text>glucuronate acceptor + UDP-alpha-D-glucuronate = acceptor beta-D-glucuronoside + UDP + H(+)</text>
        <dbReference type="Rhea" id="RHEA:21032"/>
        <dbReference type="ChEBI" id="CHEBI:15378"/>
        <dbReference type="ChEBI" id="CHEBI:58052"/>
        <dbReference type="ChEBI" id="CHEBI:58223"/>
        <dbReference type="ChEBI" id="CHEBI:132367"/>
        <dbReference type="ChEBI" id="CHEBI:132368"/>
        <dbReference type="EC" id="2.4.1.17"/>
    </reaction>
</comment>
<dbReference type="SUPFAM" id="SSF53756">
    <property type="entry name" value="UDP-Glycosyltransferase/glycogen phosphorylase"/>
    <property type="match status" value="1"/>
</dbReference>
<organism evidence="6 7">
    <name type="scientific">Clunio marinus</name>
    <dbReference type="NCBI Taxonomy" id="568069"/>
    <lineage>
        <taxon>Eukaryota</taxon>
        <taxon>Metazoa</taxon>
        <taxon>Ecdysozoa</taxon>
        <taxon>Arthropoda</taxon>
        <taxon>Hexapoda</taxon>
        <taxon>Insecta</taxon>
        <taxon>Pterygota</taxon>
        <taxon>Neoptera</taxon>
        <taxon>Endopterygota</taxon>
        <taxon>Diptera</taxon>
        <taxon>Nematocera</taxon>
        <taxon>Chironomoidea</taxon>
        <taxon>Chironomidae</taxon>
        <taxon>Clunio</taxon>
    </lineage>
</organism>
<name>A0A1J1IBB1_9DIPT</name>
<protein>
    <recommendedName>
        <fullName evidence="5">UDP-glucuronosyltransferase</fullName>
        <ecNumber evidence="5">2.4.1.17</ecNumber>
    </recommendedName>
</protein>
<evidence type="ECO:0000256" key="4">
    <source>
        <dbReference type="RuleBase" id="RU003718"/>
    </source>
</evidence>
<dbReference type="AlphaFoldDB" id="A0A1J1IBB1"/>
<keyword evidence="7" id="KW-1185">Reference proteome</keyword>
<reference evidence="6 7" key="1">
    <citation type="submission" date="2015-04" db="EMBL/GenBank/DDBJ databases">
        <authorList>
            <person name="Syromyatnikov M.Y."/>
            <person name="Popov V.N."/>
        </authorList>
    </citation>
    <scope>NUCLEOTIDE SEQUENCE [LARGE SCALE GENOMIC DNA]</scope>
</reference>
<dbReference type="InterPro" id="IPR035595">
    <property type="entry name" value="UDP_glycos_trans_CS"/>
</dbReference>
<comment type="subcellular location">
    <subcellularLocation>
        <location evidence="5">Membrane</location>
        <topology evidence="5">Single-pass membrane protein</topology>
    </subcellularLocation>
</comment>
<keyword evidence="5" id="KW-1133">Transmembrane helix</keyword>
<evidence type="ECO:0000256" key="3">
    <source>
        <dbReference type="ARBA" id="ARBA00022679"/>
    </source>
</evidence>
<proteinExistence type="inferred from homology"/>
<dbReference type="GO" id="GO:0015020">
    <property type="term" value="F:glucuronosyltransferase activity"/>
    <property type="evidence" value="ECO:0007669"/>
    <property type="project" value="UniProtKB-EC"/>
</dbReference>
<dbReference type="Proteomes" id="UP000183832">
    <property type="component" value="Unassembled WGS sequence"/>
</dbReference>
<dbReference type="GO" id="GO:0016020">
    <property type="term" value="C:membrane"/>
    <property type="evidence" value="ECO:0007669"/>
    <property type="project" value="UniProtKB-SubCell"/>
</dbReference>
<keyword evidence="5" id="KW-0732">Signal</keyword>
<dbReference type="STRING" id="568069.A0A1J1IBB1"/>
<accession>A0A1J1IBB1</accession>
<dbReference type="Pfam" id="PF00201">
    <property type="entry name" value="UDPGT"/>
    <property type="match status" value="1"/>
</dbReference>
<dbReference type="InterPro" id="IPR050271">
    <property type="entry name" value="UDP-glycosyltransferase"/>
</dbReference>
<evidence type="ECO:0000256" key="2">
    <source>
        <dbReference type="ARBA" id="ARBA00022676"/>
    </source>
</evidence>
<dbReference type="EMBL" id="CVRI01000047">
    <property type="protein sequence ID" value="CRK97520.1"/>
    <property type="molecule type" value="Genomic_DNA"/>
</dbReference>
<dbReference type="OrthoDB" id="5835829at2759"/>
<dbReference type="PANTHER" id="PTHR48043">
    <property type="entry name" value="EG:EG0003.4 PROTEIN-RELATED"/>
    <property type="match status" value="1"/>
</dbReference>
<feature type="signal peptide" evidence="5">
    <location>
        <begin position="1"/>
        <end position="23"/>
    </location>
</feature>
<keyword evidence="5" id="KW-0812">Transmembrane</keyword>
<keyword evidence="5" id="KW-0472">Membrane</keyword>